<feature type="binding site" evidence="2">
    <location>
        <position position="269"/>
    </location>
    <ligand>
        <name>substrate</name>
    </ligand>
</feature>
<feature type="binding site" evidence="2">
    <location>
        <position position="218"/>
    </location>
    <ligand>
        <name>ATP</name>
        <dbReference type="ChEBI" id="CHEBI:30616"/>
    </ligand>
</feature>
<organism evidence="5 6">
    <name type="scientific">Candidatus Desulfatifera sulfidica</name>
    <dbReference type="NCBI Taxonomy" id="2841691"/>
    <lineage>
        <taxon>Bacteria</taxon>
        <taxon>Pseudomonadati</taxon>
        <taxon>Thermodesulfobacteriota</taxon>
        <taxon>Desulfobulbia</taxon>
        <taxon>Desulfobulbales</taxon>
        <taxon>Desulfobulbaceae</taxon>
        <taxon>Candidatus Desulfatifera</taxon>
    </lineage>
</organism>
<dbReference type="InterPro" id="IPR036921">
    <property type="entry name" value="PurM-like_N_sf"/>
</dbReference>
<name>A0A8J6NCR7_9BACT</name>
<dbReference type="InterPro" id="IPR006283">
    <property type="entry name" value="ThiL-like"/>
</dbReference>
<dbReference type="AlphaFoldDB" id="A0A8J6NCR7"/>
<feature type="binding site" evidence="2">
    <location>
        <position position="47"/>
    </location>
    <ligand>
        <name>Mg(2+)</name>
        <dbReference type="ChEBI" id="CHEBI:18420"/>
        <label>1</label>
    </ligand>
</feature>
<dbReference type="EC" id="2.7.4.16" evidence="2"/>
<keyword evidence="2 5" id="KW-0808">Transferase</keyword>
<evidence type="ECO:0000259" key="4">
    <source>
        <dbReference type="Pfam" id="PF02769"/>
    </source>
</evidence>
<dbReference type="PANTHER" id="PTHR30270">
    <property type="entry name" value="THIAMINE-MONOPHOSPHATE KINASE"/>
    <property type="match status" value="1"/>
</dbReference>
<dbReference type="HAMAP" id="MF_02128">
    <property type="entry name" value="TMP_kinase"/>
    <property type="match status" value="1"/>
</dbReference>
<accession>A0A8J6NCR7</accession>
<keyword evidence="2" id="KW-0460">Magnesium</keyword>
<evidence type="ECO:0000313" key="6">
    <source>
        <dbReference type="Proteomes" id="UP000599024"/>
    </source>
</evidence>
<comment type="catalytic activity">
    <reaction evidence="2">
        <text>thiamine phosphate + ATP = thiamine diphosphate + ADP</text>
        <dbReference type="Rhea" id="RHEA:15913"/>
        <dbReference type="ChEBI" id="CHEBI:30616"/>
        <dbReference type="ChEBI" id="CHEBI:37575"/>
        <dbReference type="ChEBI" id="CHEBI:58937"/>
        <dbReference type="ChEBI" id="CHEBI:456216"/>
        <dbReference type="EC" id="2.7.4.16"/>
    </reaction>
</comment>
<feature type="domain" description="PurM-like C-terminal" evidence="4">
    <location>
        <begin position="154"/>
        <end position="310"/>
    </location>
</feature>
<feature type="binding site" evidence="2">
    <location>
        <position position="45"/>
    </location>
    <ligand>
        <name>Mg(2+)</name>
        <dbReference type="ChEBI" id="CHEBI:18420"/>
        <label>4</label>
    </ligand>
</feature>
<feature type="binding site" evidence="2">
    <location>
        <position position="31"/>
    </location>
    <ligand>
        <name>Mg(2+)</name>
        <dbReference type="ChEBI" id="CHEBI:18420"/>
        <label>3</label>
    </ligand>
</feature>
<gene>
    <name evidence="2 5" type="primary">thiL</name>
    <name evidence="5" type="ORF">H8E79_08915</name>
</gene>
<dbReference type="EMBL" id="JACNLK010000087">
    <property type="protein sequence ID" value="MBC8209270.1"/>
    <property type="molecule type" value="Genomic_DNA"/>
</dbReference>
<evidence type="ECO:0000256" key="1">
    <source>
        <dbReference type="ARBA" id="ARBA00022977"/>
    </source>
</evidence>
<dbReference type="Proteomes" id="UP000599024">
    <property type="component" value="Unassembled WGS sequence"/>
</dbReference>
<dbReference type="PANTHER" id="PTHR30270:SF0">
    <property type="entry name" value="THIAMINE-MONOPHOSPHATE KINASE"/>
    <property type="match status" value="1"/>
</dbReference>
<evidence type="ECO:0000259" key="3">
    <source>
        <dbReference type="Pfam" id="PF00586"/>
    </source>
</evidence>
<evidence type="ECO:0000313" key="5">
    <source>
        <dbReference type="EMBL" id="MBC8209270.1"/>
    </source>
</evidence>
<dbReference type="InterPro" id="IPR036676">
    <property type="entry name" value="PurM-like_C_sf"/>
</dbReference>
<comment type="function">
    <text evidence="2">Catalyzes the ATP-dependent phosphorylation of thiamine-monophosphate (TMP) to form thiamine-pyrophosphate (TPP), the active form of vitamin B1.</text>
</comment>
<feature type="binding site" evidence="2">
    <location>
        <position position="54"/>
    </location>
    <ligand>
        <name>substrate</name>
    </ligand>
</feature>
<dbReference type="GO" id="GO:0005524">
    <property type="term" value="F:ATP binding"/>
    <property type="evidence" value="ECO:0007669"/>
    <property type="project" value="UniProtKB-UniRule"/>
</dbReference>
<feature type="binding site" evidence="2">
    <location>
        <position position="76"/>
    </location>
    <ligand>
        <name>Mg(2+)</name>
        <dbReference type="ChEBI" id="CHEBI:18420"/>
        <label>2</label>
    </ligand>
</feature>
<comment type="pathway">
    <text evidence="2">Cofactor biosynthesis; thiamine diphosphate biosynthesis; thiamine diphosphate from thiamine phosphate: step 1/1.</text>
</comment>
<feature type="binding site" evidence="2">
    <location>
        <position position="76"/>
    </location>
    <ligand>
        <name>Mg(2+)</name>
        <dbReference type="ChEBI" id="CHEBI:18420"/>
        <label>4</label>
    </ligand>
</feature>
<comment type="caution">
    <text evidence="2">Lacks conserved residue(s) required for the propagation of feature annotation.</text>
</comment>
<feature type="binding site" evidence="2">
    <location>
        <position position="76"/>
    </location>
    <ligand>
        <name>Mg(2+)</name>
        <dbReference type="ChEBI" id="CHEBI:18420"/>
        <label>3</label>
    </ligand>
</feature>
<keyword evidence="2 5" id="KW-0418">Kinase</keyword>
<dbReference type="NCBIfam" id="TIGR01379">
    <property type="entry name" value="thiL"/>
    <property type="match status" value="1"/>
</dbReference>
<dbReference type="GO" id="GO:0009229">
    <property type="term" value="P:thiamine diphosphate biosynthetic process"/>
    <property type="evidence" value="ECO:0007669"/>
    <property type="project" value="UniProtKB-UniRule"/>
</dbReference>
<reference evidence="5 6" key="1">
    <citation type="submission" date="2020-08" db="EMBL/GenBank/DDBJ databases">
        <title>Bridging the membrane lipid divide: bacteria of the FCB group superphylum have the potential to synthesize archaeal ether lipids.</title>
        <authorList>
            <person name="Villanueva L."/>
            <person name="Von Meijenfeldt F.A.B."/>
            <person name="Westbye A.B."/>
            <person name="Yadav S."/>
            <person name="Hopmans E.C."/>
            <person name="Dutilh B.E."/>
            <person name="Sinninghe Damste J.S."/>
        </authorList>
    </citation>
    <scope>NUCLEOTIDE SEQUENCE [LARGE SCALE GENOMIC DNA]</scope>
    <source>
        <strain evidence="5">NIOZ-UU81</strain>
    </source>
</reference>
<feature type="binding site" evidence="2">
    <location>
        <position position="124"/>
    </location>
    <ligand>
        <name>Mg(2+)</name>
        <dbReference type="ChEBI" id="CHEBI:18420"/>
        <label>1</label>
    </ligand>
</feature>
<dbReference type="GO" id="GO:0009030">
    <property type="term" value="F:thiamine-phosphate kinase activity"/>
    <property type="evidence" value="ECO:0007669"/>
    <property type="project" value="UniProtKB-UniRule"/>
</dbReference>
<keyword evidence="2" id="KW-0479">Metal-binding</keyword>
<sequence length="332" mass="35185">MATVSERSLIEMIRATVVTDAPGLLQGIGDDCAVFESGSSPWLVSTDTLVDRVHFERSFHPPKLLGRKSMAVNLSDVAAMGGRPRFALLSLSLPPNLSSDWLNEYLAGVRDILGEYDCVLIGGDTVTSAELAFSVTVLGQSDAGPVLYRSEAGEGDIVMVSGPLGSSAAGLAILQRDGGGPQEDCSSLIAAHLDPIPQVQLGLELAASGFVTAMQDISDGLATDLAHICRESSVSALVHASQLPRLPELSVAAEYLNRTPLDWMLKGGEDYQLVFTVRAGLVPALQDILRKKGLPAVVEVGVIRSGSGVYLETGEDQEQEITFQGFEHLPDD</sequence>
<dbReference type="GO" id="GO:0000287">
    <property type="term" value="F:magnesium ion binding"/>
    <property type="evidence" value="ECO:0007669"/>
    <property type="project" value="UniProtKB-UniRule"/>
</dbReference>
<dbReference type="Gene3D" id="3.30.1330.10">
    <property type="entry name" value="PurM-like, N-terminal domain"/>
    <property type="match status" value="1"/>
</dbReference>
<feature type="binding site" evidence="2">
    <location>
        <position position="47"/>
    </location>
    <ligand>
        <name>Mg(2+)</name>
        <dbReference type="ChEBI" id="CHEBI:18420"/>
        <label>2</label>
    </ligand>
</feature>
<dbReference type="PIRSF" id="PIRSF005303">
    <property type="entry name" value="Thiam_monoph_kin"/>
    <property type="match status" value="1"/>
</dbReference>
<feature type="binding site" evidence="2">
    <location>
        <position position="149"/>
    </location>
    <ligand>
        <name>ATP</name>
        <dbReference type="ChEBI" id="CHEBI:30616"/>
    </ligand>
</feature>
<dbReference type="InterPro" id="IPR010918">
    <property type="entry name" value="PurM-like_C_dom"/>
</dbReference>
<dbReference type="Gene3D" id="3.90.650.10">
    <property type="entry name" value="PurM-like C-terminal domain"/>
    <property type="match status" value="1"/>
</dbReference>
<keyword evidence="2" id="KW-0547">Nucleotide-binding</keyword>
<dbReference type="SUPFAM" id="SSF56042">
    <property type="entry name" value="PurM C-terminal domain-like"/>
    <property type="match status" value="1"/>
</dbReference>
<protein>
    <recommendedName>
        <fullName evidence="2">Thiamine-monophosphate kinase</fullName>
        <shortName evidence="2">TMP kinase</shortName>
        <shortName evidence="2">Thiamine-phosphate kinase</shortName>
        <ecNumber evidence="2">2.7.4.16</ecNumber>
    </recommendedName>
</protein>
<dbReference type="Pfam" id="PF02769">
    <property type="entry name" value="AIRS_C"/>
    <property type="match status" value="1"/>
</dbReference>
<evidence type="ECO:0000256" key="2">
    <source>
        <dbReference type="HAMAP-Rule" id="MF_02128"/>
    </source>
</evidence>
<dbReference type="CDD" id="cd02194">
    <property type="entry name" value="ThiL"/>
    <property type="match status" value="1"/>
</dbReference>
<feature type="binding site" evidence="2">
    <location>
        <position position="31"/>
    </location>
    <ligand>
        <name>Mg(2+)</name>
        <dbReference type="ChEBI" id="CHEBI:18420"/>
        <label>4</label>
    </ligand>
</feature>
<dbReference type="GO" id="GO:0009228">
    <property type="term" value="P:thiamine biosynthetic process"/>
    <property type="evidence" value="ECO:0007669"/>
    <property type="project" value="UniProtKB-KW"/>
</dbReference>
<feature type="binding site" evidence="2">
    <location>
        <begin position="123"/>
        <end position="124"/>
    </location>
    <ligand>
        <name>ATP</name>
        <dbReference type="ChEBI" id="CHEBI:30616"/>
    </ligand>
</feature>
<dbReference type="UniPathway" id="UPA00060">
    <property type="reaction ID" value="UER00142"/>
</dbReference>
<feature type="binding site" evidence="2">
    <location>
        <position position="216"/>
    </location>
    <ligand>
        <name>Mg(2+)</name>
        <dbReference type="ChEBI" id="CHEBI:18420"/>
        <label>3</label>
    </ligand>
</feature>
<feature type="domain" description="PurM-like N-terminal" evidence="3">
    <location>
        <begin position="29"/>
        <end position="139"/>
    </location>
</feature>
<dbReference type="InterPro" id="IPR016188">
    <property type="entry name" value="PurM-like_N"/>
</dbReference>
<dbReference type="SUPFAM" id="SSF55326">
    <property type="entry name" value="PurM N-terminal domain-like"/>
    <property type="match status" value="1"/>
</dbReference>
<comment type="caution">
    <text evidence="5">The sequence shown here is derived from an EMBL/GenBank/DDBJ whole genome shotgun (WGS) entry which is preliminary data.</text>
</comment>
<feature type="binding site" evidence="2">
    <location>
        <position position="219"/>
    </location>
    <ligand>
        <name>Mg(2+)</name>
        <dbReference type="ChEBI" id="CHEBI:18420"/>
        <label>5</label>
    </ligand>
</feature>
<dbReference type="Pfam" id="PF00586">
    <property type="entry name" value="AIRS"/>
    <property type="match status" value="1"/>
</dbReference>
<keyword evidence="1 2" id="KW-0784">Thiamine biosynthesis</keyword>
<comment type="similarity">
    <text evidence="2">Belongs to the thiamine-monophosphate kinase family.</text>
</comment>
<keyword evidence="2" id="KW-0067">ATP-binding</keyword>
<comment type="miscellaneous">
    <text evidence="2">Reaction mechanism of ThiL seems to utilize a direct, inline transfer of the gamma-phosphate of ATP to TMP rather than a phosphorylated enzyme intermediate.</text>
</comment>
<proteinExistence type="inferred from homology"/>
<feature type="binding site" evidence="2">
    <location>
        <position position="326"/>
    </location>
    <ligand>
        <name>substrate</name>
    </ligand>
</feature>
<feature type="binding site" evidence="2">
    <location>
        <position position="46"/>
    </location>
    <ligand>
        <name>Mg(2+)</name>
        <dbReference type="ChEBI" id="CHEBI:18420"/>
        <label>1</label>
    </ligand>
</feature>